<dbReference type="HOGENOM" id="CLU_3382376_0_0_5"/>
<name>D5QIQ3_NOVHA</name>
<evidence type="ECO:0000313" key="1">
    <source>
        <dbReference type="EMBL" id="EFG83048.1"/>
    </source>
</evidence>
<proteinExistence type="predicted"/>
<comment type="caution">
    <text evidence="1">The sequence shown here is derived from an EMBL/GenBank/DDBJ whole genome shotgun (WGS) entry which is preliminary data.</text>
</comment>
<protein>
    <submittedName>
        <fullName evidence="1">Uncharacterized protein</fullName>
    </submittedName>
</protein>
<reference evidence="1 2" key="1">
    <citation type="journal article" date="2010" name="J. Bacteriol.">
        <title>Genome sequence of a cellulose-producing bacterium, Gluconacetobacter hansenii ATCC 23769.</title>
        <authorList>
            <person name="Iyer P.R."/>
            <person name="Geib S.M."/>
            <person name="Catchmark J."/>
            <person name="Kao T.H."/>
            <person name="Tien M."/>
        </authorList>
    </citation>
    <scope>NUCLEOTIDE SEQUENCE [LARGE SCALE GENOMIC DNA]</scope>
    <source>
        <strain evidence="1 2">ATCC 23769</strain>
    </source>
</reference>
<dbReference type="AlphaFoldDB" id="D5QIQ3"/>
<accession>D5QIQ3</accession>
<organism evidence="1 2">
    <name type="scientific">Novacetimonas hansenii ATCC 23769</name>
    <dbReference type="NCBI Taxonomy" id="714995"/>
    <lineage>
        <taxon>Bacteria</taxon>
        <taxon>Pseudomonadati</taxon>
        <taxon>Pseudomonadota</taxon>
        <taxon>Alphaproteobacteria</taxon>
        <taxon>Acetobacterales</taxon>
        <taxon>Acetobacteraceae</taxon>
        <taxon>Novacetimonas</taxon>
    </lineage>
</organism>
<sequence length="33" mass="3608">MVFGKTYEYAVLFKEHGIAETLMTQSLATGGLT</sequence>
<evidence type="ECO:0000313" key="2">
    <source>
        <dbReference type="Proteomes" id="UP000006468"/>
    </source>
</evidence>
<gene>
    <name evidence="1" type="ORF">GXY_15172</name>
</gene>
<dbReference type="EMBL" id="ADTV01000064">
    <property type="protein sequence ID" value="EFG83048.1"/>
    <property type="molecule type" value="Genomic_DNA"/>
</dbReference>
<dbReference type="Proteomes" id="UP000006468">
    <property type="component" value="Chromosome"/>
</dbReference>